<evidence type="ECO:0000256" key="1">
    <source>
        <dbReference type="SAM" id="SignalP"/>
    </source>
</evidence>
<organism evidence="3 4">
    <name type="scientific">Bordetella genomosp. 4</name>
    <dbReference type="NCBI Taxonomy" id="463044"/>
    <lineage>
        <taxon>Bacteria</taxon>
        <taxon>Pseudomonadati</taxon>
        <taxon>Pseudomonadota</taxon>
        <taxon>Betaproteobacteria</taxon>
        <taxon>Burkholderiales</taxon>
        <taxon>Alcaligenaceae</taxon>
        <taxon>Bordetella</taxon>
    </lineage>
</organism>
<dbReference type="InterPro" id="IPR025419">
    <property type="entry name" value="DUF4142"/>
</dbReference>
<evidence type="ECO:0000313" key="4">
    <source>
        <dbReference type="Proteomes" id="UP000216885"/>
    </source>
</evidence>
<dbReference type="Proteomes" id="UP000216885">
    <property type="component" value="Unassembled WGS sequence"/>
</dbReference>
<feature type="chain" id="PRO_5012898823" evidence="1">
    <location>
        <begin position="27"/>
        <end position="186"/>
    </location>
</feature>
<evidence type="ECO:0000259" key="2">
    <source>
        <dbReference type="Pfam" id="PF13628"/>
    </source>
</evidence>
<comment type="caution">
    <text evidence="3">The sequence shown here is derived from an EMBL/GenBank/DDBJ whole genome shotgun (WGS) entry which is preliminary data.</text>
</comment>
<dbReference type="PANTHER" id="PTHR38593">
    <property type="entry name" value="BLR2558 PROTEIN"/>
    <property type="match status" value="1"/>
</dbReference>
<dbReference type="Gene3D" id="1.20.1260.10">
    <property type="match status" value="1"/>
</dbReference>
<feature type="domain" description="DUF4142" evidence="2">
    <location>
        <begin position="42"/>
        <end position="177"/>
    </location>
</feature>
<feature type="signal peptide" evidence="1">
    <location>
        <begin position="1"/>
        <end position="26"/>
    </location>
</feature>
<dbReference type="InterPro" id="IPR012347">
    <property type="entry name" value="Ferritin-like"/>
</dbReference>
<dbReference type="EMBL" id="NEVQ01000013">
    <property type="protein sequence ID" value="OZI56125.1"/>
    <property type="molecule type" value="Genomic_DNA"/>
</dbReference>
<reference evidence="3 4" key="1">
    <citation type="submission" date="2017-05" db="EMBL/GenBank/DDBJ databases">
        <title>Complete and WGS of Bordetella genogroups.</title>
        <authorList>
            <person name="Spilker T."/>
            <person name="LiPuma J."/>
        </authorList>
    </citation>
    <scope>NUCLEOTIDE SEQUENCE [LARGE SCALE GENOMIC DNA]</scope>
    <source>
        <strain evidence="3 4">AU9919</strain>
    </source>
</reference>
<proteinExistence type="predicted"/>
<dbReference type="PANTHER" id="PTHR38593:SF1">
    <property type="entry name" value="BLR2558 PROTEIN"/>
    <property type="match status" value="1"/>
</dbReference>
<dbReference type="RefSeq" id="WP_254924021.1">
    <property type="nucleotide sequence ID" value="NZ_NEVO01000007.1"/>
</dbReference>
<evidence type="ECO:0000313" key="3">
    <source>
        <dbReference type="EMBL" id="OZI56125.1"/>
    </source>
</evidence>
<dbReference type="Pfam" id="PF13628">
    <property type="entry name" value="DUF4142"/>
    <property type="match status" value="1"/>
</dbReference>
<protein>
    <submittedName>
        <fullName evidence="3">DUF305 domain-containing protein</fullName>
    </submittedName>
</protein>
<keyword evidence="1" id="KW-0732">Signal</keyword>
<gene>
    <name evidence="3" type="ORF">CAL20_11800</name>
</gene>
<name>A0A261U3D2_9BORD</name>
<dbReference type="AlphaFoldDB" id="A0A261U3D2"/>
<keyword evidence="4" id="KW-1185">Reference proteome</keyword>
<accession>A0A261U3D2</accession>
<sequence>MMNRFVNSGLAVVLTLGMMGVSAAQAPTTPQPSQPVTKLDSTDREFLNDAAHSGALEIQASKVALEKGRHADVKAFAQKMIDEHTKVAQKLSELAKSKGYEIPSDPSMMQKAKLKMLDVRDDSFDEAYAKEIGVSAHEDAVKLFEKASSEAQDPDVKQFATETLPSLKHHLEEARKLQQTVAPAKQ</sequence>